<dbReference type="PIRSF" id="PIRSF000941">
    <property type="entry name" value="DUSP12"/>
    <property type="match status" value="1"/>
</dbReference>
<dbReference type="AlphaFoldDB" id="A0A443S911"/>
<dbReference type="EC" id="3.1.3.48" evidence="2"/>
<gene>
    <name evidence="8" type="ORF">B4U80_08964</name>
</gene>
<dbReference type="Proteomes" id="UP000288716">
    <property type="component" value="Unassembled WGS sequence"/>
</dbReference>
<dbReference type="Pfam" id="PF00782">
    <property type="entry name" value="DSPc"/>
    <property type="match status" value="1"/>
</dbReference>
<name>A0A443S911_9ACAR</name>
<evidence type="ECO:0000259" key="7">
    <source>
        <dbReference type="PROSITE" id="PS50056"/>
    </source>
</evidence>
<dbReference type="PANTHER" id="PTHR45848">
    <property type="entry name" value="DUAL SPECIFICITY PROTEIN PHOSPHATASE 12 FAMILY MEMBER"/>
    <property type="match status" value="1"/>
</dbReference>
<dbReference type="OrthoDB" id="6408925at2759"/>
<protein>
    <recommendedName>
        <fullName evidence="2">protein-tyrosine-phosphatase</fullName>
        <ecNumber evidence="2">3.1.3.48</ecNumber>
    </recommendedName>
</protein>
<dbReference type="SMART" id="SM00195">
    <property type="entry name" value="DSPc"/>
    <property type="match status" value="1"/>
</dbReference>
<dbReference type="GO" id="GO:0005634">
    <property type="term" value="C:nucleus"/>
    <property type="evidence" value="ECO:0007669"/>
    <property type="project" value="TreeGrafter"/>
</dbReference>
<keyword evidence="4" id="KW-0904">Protein phosphatase</keyword>
<dbReference type="PROSITE" id="PS50054">
    <property type="entry name" value="TYR_PHOSPHATASE_DUAL"/>
    <property type="match status" value="1"/>
</dbReference>
<evidence type="ECO:0000256" key="5">
    <source>
        <dbReference type="PIRSR" id="PIRSR000941-50"/>
    </source>
</evidence>
<feature type="domain" description="Tyrosine specific protein phosphatases" evidence="7">
    <location>
        <begin position="64"/>
        <end position="125"/>
    </location>
</feature>
<comment type="caution">
    <text evidence="8">The sequence shown here is derived from an EMBL/GenBank/DDBJ whole genome shotgun (WGS) entry which is preliminary data.</text>
</comment>
<feature type="domain" description="Tyrosine-protein phosphatase" evidence="6">
    <location>
        <begin position="7"/>
        <end position="147"/>
    </location>
</feature>
<dbReference type="EMBL" id="NCKV01005514">
    <property type="protein sequence ID" value="RWS24023.1"/>
    <property type="molecule type" value="Genomic_DNA"/>
</dbReference>
<dbReference type="InterPro" id="IPR016278">
    <property type="entry name" value="DUSP12"/>
</dbReference>
<dbReference type="InterPro" id="IPR000387">
    <property type="entry name" value="Tyr_Pase_dom"/>
</dbReference>
<organism evidence="8 9">
    <name type="scientific">Leptotrombidium deliense</name>
    <dbReference type="NCBI Taxonomy" id="299467"/>
    <lineage>
        <taxon>Eukaryota</taxon>
        <taxon>Metazoa</taxon>
        <taxon>Ecdysozoa</taxon>
        <taxon>Arthropoda</taxon>
        <taxon>Chelicerata</taxon>
        <taxon>Arachnida</taxon>
        <taxon>Acari</taxon>
        <taxon>Acariformes</taxon>
        <taxon>Trombidiformes</taxon>
        <taxon>Prostigmata</taxon>
        <taxon>Anystina</taxon>
        <taxon>Parasitengona</taxon>
        <taxon>Trombiculoidea</taxon>
        <taxon>Trombiculidae</taxon>
        <taxon>Leptotrombidium</taxon>
    </lineage>
</organism>
<dbReference type="InterPro" id="IPR020422">
    <property type="entry name" value="TYR_PHOSPHATASE_DUAL_dom"/>
</dbReference>
<comment type="similarity">
    <text evidence="1">Belongs to the protein-tyrosine phosphatase family. Non-receptor class dual specificity subfamily.</text>
</comment>
<dbReference type="PROSITE" id="PS50056">
    <property type="entry name" value="TYR_PHOSPHATASE_2"/>
    <property type="match status" value="1"/>
</dbReference>
<evidence type="ECO:0000313" key="8">
    <source>
        <dbReference type="EMBL" id="RWS24023.1"/>
    </source>
</evidence>
<dbReference type="GO" id="GO:0004725">
    <property type="term" value="F:protein tyrosine phosphatase activity"/>
    <property type="evidence" value="ECO:0007669"/>
    <property type="project" value="UniProtKB-EC"/>
</dbReference>
<evidence type="ECO:0000256" key="2">
    <source>
        <dbReference type="ARBA" id="ARBA00013064"/>
    </source>
</evidence>
<dbReference type="GO" id="GO:0008138">
    <property type="term" value="F:protein tyrosine/serine/threonine phosphatase activity"/>
    <property type="evidence" value="ECO:0007669"/>
    <property type="project" value="InterPro"/>
</dbReference>
<dbReference type="STRING" id="299467.A0A443S911"/>
<dbReference type="SUPFAM" id="SSF52799">
    <property type="entry name" value="(Phosphotyrosine protein) phosphatases II"/>
    <property type="match status" value="1"/>
</dbReference>
<keyword evidence="3" id="KW-0378">Hydrolase</keyword>
<accession>A0A443S911</accession>
<dbReference type="InterPro" id="IPR029021">
    <property type="entry name" value="Prot-tyrosine_phosphatase-like"/>
</dbReference>
<sequence>MDRCVEDWTQVEDHLYISGILTVNSQQTLLQLNIKKLLTVDIKPVDAKAVEEYMFLRANDHWDEDLLSYFRECYEFIKEGQISGRNVLVHCVGGVSRSVTIIISYLMHKYRWSFLKSFRYLQKKRTLIDPNYGFREQLKLFEEMGFKIVAGNKMYRNLLLRNLSFRLRYNSPWKASTCDPNENPIEIYFKKLREASEQIENRKFIFKCKKCRQVLLSDLNVVRESSDCVLIEPLESMKVTISQSVSGSLNCPHCCTKLGGFDWNDGREENKLCGKVIPVFKINLKKVDRC</sequence>
<evidence type="ECO:0000256" key="1">
    <source>
        <dbReference type="ARBA" id="ARBA00008601"/>
    </source>
</evidence>
<proteinExistence type="inferred from homology"/>
<dbReference type="InterPro" id="IPR000340">
    <property type="entry name" value="Dual-sp_phosphatase_cat-dom"/>
</dbReference>
<reference evidence="8 9" key="1">
    <citation type="journal article" date="2018" name="Gigascience">
        <title>Genomes of trombidid mites reveal novel predicted allergens and laterally-transferred genes associated with secondary metabolism.</title>
        <authorList>
            <person name="Dong X."/>
            <person name="Chaisiri K."/>
            <person name="Xia D."/>
            <person name="Armstrong S.D."/>
            <person name="Fang Y."/>
            <person name="Donnelly M.J."/>
            <person name="Kadowaki T."/>
            <person name="McGarry J.W."/>
            <person name="Darby A.C."/>
            <person name="Makepeace B.L."/>
        </authorList>
    </citation>
    <scope>NUCLEOTIDE SEQUENCE [LARGE SCALE GENOMIC DNA]</scope>
    <source>
        <strain evidence="8">UoL-UT</strain>
    </source>
</reference>
<keyword evidence="9" id="KW-1185">Reference proteome</keyword>
<evidence type="ECO:0000256" key="4">
    <source>
        <dbReference type="ARBA" id="ARBA00022912"/>
    </source>
</evidence>
<dbReference type="Gene3D" id="3.90.190.10">
    <property type="entry name" value="Protein tyrosine phosphatase superfamily"/>
    <property type="match status" value="1"/>
</dbReference>
<feature type="active site" description="Phosphocysteine intermediate" evidence="5">
    <location>
        <position position="91"/>
    </location>
</feature>
<evidence type="ECO:0000313" key="9">
    <source>
        <dbReference type="Proteomes" id="UP000288716"/>
    </source>
</evidence>
<dbReference type="PANTHER" id="PTHR45848:SF4">
    <property type="entry name" value="DUAL SPECIFICITY PROTEIN PHOSPHATASE 12"/>
    <property type="match status" value="1"/>
</dbReference>
<evidence type="ECO:0000259" key="6">
    <source>
        <dbReference type="PROSITE" id="PS50054"/>
    </source>
</evidence>
<dbReference type="CDD" id="cd14498">
    <property type="entry name" value="DSP"/>
    <property type="match status" value="1"/>
</dbReference>
<dbReference type="VEuPathDB" id="VectorBase:LDEU008016"/>
<evidence type="ECO:0000256" key="3">
    <source>
        <dbReference type="ARBA" id="ARBA00022801"/>
    </source>
</evidence>